<feature type="transmembrane region" description="Helical" evidence="5">
    <location>
        <begin position="127"/>
        <end position="147"/>
    </location>
</feature>
<feature type="transmembrane region" description="Helical" evidence="5">
    <location>
        <begin position="153"/>
        <end position="171"/>
    </location>
</feature>
<evidence type="ECO:0000313" key="8">
    <source>
        <dbReference type="Proteomes" id="UP000320239"/>
    </source>
</evidence>
<accession>A0A561VH01</accession>
<dbReference type="GO" id="GO:0016020">
    <property type="term" value="C:membrane"/>
    <property type="evidence" value="ECO:0007669"/>
    <property type="project" value="UniProtKB-SubCell"/>
</dbReference>
<reference evidence="7 8" key="1">
    <citation type="submission" date="2019-06" db="EMBL/GenBank/DDBJ databases">
        <title>Sequencing the genomes of 1000 actinobacteria strains.</title>
        <authorList>
            <person name="Klenk H.-P."/>
        </authorList>
    </citation>
    <scope>NUCLEOTIDE SEQUENCE [LARGE SCALE GENOMIC DNA]</scope>
    <source>
        <strain evidence="7 8">DSM 43866</strain>
    </source>
</reference>
<dbReference type="Proteomes" id="UP000320239">
    <property type="component" value="Unassembled WGS sequence"/>
</dbReference>
<keyword evidence="4 5" id="KW-0472">Membrane</keyword>
<comment type="subcellular location">
    <subcellularLocation>
        <location evidence="1">Membrane</location>
        <topology evidence="1">Multi-pass membrane protein</topology>
    </subcellularLocation>
</comment>
<evidence type="ECO:0000313" key="7">
    <source>
        <dbReference type="EMBL" id="TWG10881.1"/>
    </source>
</evidence>
<proteinExistence type="predicted"/>
<dbReference type="Pfam" id="PF07291">
    <property type="entry name" value="MauE"/>
    <property type="match status" value="1"/>
</dbReference>
<name>A0A561VH01_ACTTI</name>
<evidence type="ECO:0000256" key="4">
    <source>
        <dbReference type="ARBA" id="ARBA00023136"/>
    </source>
</evidence>
<gene>
    <name evidence="7" type="ORF">FHX34_107379</name>
</gene>
<dbReference type="InterPro" id="IPR009908">
    <property type="entry name" value="Methylamine_util_MauE"/>
</dbReference>
<dbReference type="GO" id="GO:0030416">
    <property type="term" value="P:methylamine metabolic process"/>
    <property type="evidence" value="ECO:0007669"/>
    <property type="project" value="InterPro"/>
</dbReference>
<sequence>MVYLTIGCRCLIAVVFLAAAAGKIRNRRAYAAFVAATARFLPTWLPLAVKRVAGTRAGIHGVSAGVLAVELAIPALLAVPAAAPAGFALAAVVLAGFIVAIGAVLARDERIVCACFATSTAPVGPQHLVRNGVLLAAAVSGLALPASSGADPVGALLAVVAAAVGATLLIFTDDLVELFR</sequence>
<evidence type="ECO:0000259" key="6">
    <source>
        <dbReference type="Pfam" id="PF07291"/>
    </source>
</evidence>
<feature type="transmembrane region" description="Helical" evidence="5">
    <location>
        <begin position="85"/>
        <end position="106"/>
    </location>
</feature>
<protein>
    <recommendedName>
        <fullName evidence="6">Methylamine utilisation protein MauE domain-containing protein</fullName>
    </recommendedName>
</protein>
<feature type="transmembrane region" description="Helical" evidence="5">
    <location>
        <begin position="61"/>
        <end position="79"/>
    </location>
</feature>
<keyword evidence="8" id="KW-1185">Reference proteome</keyword>
<evidence type="ECO:0000256" key="1">
    <source>
        <dbReference type="ARBA" id="ARBA00004141"/>
    </source>
</evidence>
<organism evidence="7 8">
    <name type="scientific">Actinoplanes teichomyceticus</name>
    <dbReference type="NCBI Taxonomy" id="1867"/>
    <lineage>
        <taxon>Bacteria</taxon>
        <taxon>Bacillati</taxon>
        <taxon>Actinomycetota</taxon>
        <taxon>Actinomycetes</taxon>
        <taxon>Micromonosporales</taxon>
        <taxon>Micromonosporaceae</taxon>
        <taxon>Actinoplanes</taxon>
    </lineage>
</organism>
<evidence type="ECO:0000256" key="2">
    <source>
        <dbReference type="ARBA" id="ARBA00022692"/>
    </source>
</evidence>
<keyword evidence="2 5" id="KW-0812">Transmembrane</keyword>
<keyword evidence="3 5" id="KW-1133">Transmembrane helix</keyword>
<evidence type="ECO:0000256" key="5">
    <source>
        <dbReference type="SAM" id="Phobius"/>
    </source>
</evidence>
<dbReference type="RefSeq" id="WP_122976420.1">
    <property type="nucleotide sequence ID" value="NZ_BOMX01000062.1"/>
</dbReference>
<dbReference type="AlphaFoldDB" id="A0A561VH01"/>
<dbReference type="EMBL" id="VIWY01000007">
    <property type="protein sequence ID" value="TWG10881.1"/>
    <property type="molecule type" value="Genomic_DNA"/>
</dbReference>
<evidence type="ECO:0000256" key="3">
    <source>
        <dbReference type="ARBA" id="ARBA00022989"/>
    </source>
</evidence>
<comment type="caution">
    <text evidence="7">The sequence shown here is derived from an EMBL/GenBank/DDBJ whole genome shotgun (WGS) entry which is preliminary data.</text>
</comment>
<feature type="domain" description="Methylamine utilisation protein MauE" evidence="6">
    <location>
        <begin position="1"/>
        <end position="143"/>
    </location>
</feature>